<gene>
    <name evidence="1" type="ORF">BDN72DRAFT_503802</name>
</gene>
<evidence type="ECO:0000313" key="2">
    <source>
        <dbReference type="Proteomes" id="UP000308600"/>
    </source>
</evidence>
<sequence>MPANSSTLPHRLSSSIWPPSHSGTSARRSNATVLFKLGPNFSLTTELEAVESFDKAFFVGPRRYFCPAEGLWGICSQPLGYRISRWLANYLGNVSIFPFSHQQIPSCRQTSGVYTLLEKISTKDPSLFGIFPDIAVLAKASRRPGETTMLK</sequence>
<protein>
    <submittedName>
        <fullName evidence="1">Uncharacterized protein</fullName>
    </submittedName>
</protein>
<organism evidence="1 2">
    <name type="scientific">Pluteus cervinus</name>
    <dbReference type="NCBI Taxonomy" id="181527"/>
    <lineage>
        <taxon>Eukaryota</taxon>
        <taxon>Fungi</taxon>
        <taxon>Dikarya</taxon>
        <taxon>Basidiomycota</taxon>
        <taxon>Agaricomycotina</taxon>
        <taxon>Agaricomycetes</taxon>
        <taxon>Agaricomycetidae</taxon>
        <taxon>Agaricales</taxon>
        <taxon>Pluteineae</taxon>
        <taxon>Pluteaceae</taxon>
        <taxon>Pluteus</taxon>
    </lineage>
</organism>
<evidence type="ECO:0000313" key="1">
    <source>
        <dbReference type="EMBL" id="TFK70813.1"/>
    </source>
</evidence>
<dbReference type="Proteomes" id="UP000308600">
    <property type="component" value="Unassembled WGS sequence"/>
</dbReference>
<accession>A0ACD3AYJ2</accession>
<dbReference type="EMBL" id="ML208307">
    <property type="protein sequence ID" value="TFK70813.1"/>
    <property type="molecule type" value="Genomic_DNA"/>
</dbReference>
<keyword evidence="2" id="KW-1185">Reference proteome</keyword>
<name>A0ACD3AYJ2_9AGAR</name>
<proteinExistence type="predicted"/>
<reference evidence="1 2" key="1">
    <citation type="journal article" date="2019" name="Nat. Ecol. Evol.">
        <title>Megaphylogeny resolves global patterns of mushroom evolution.</title>
        <authorList>
            <person name="Varga T."/>
            <person name="Krizsan K."/>
            <person name="Foldi C."/>
            <person name="Dima B."/>
            <person name="Sanchez-Garcia M."/>
            <person name="Sanchez-Ramirez S."/>
            <person name="Szollosi G.J."/>
            <person name="Szarkandi J.G."/>
            <person name="Papp V."/>
            <person name="Albert L."/>
            <person name="Andreopoulos W."/>
            <person name="Angelini C."/>
            <person name="Antonin V."/>
            <person name="Barry K.W."/>
            <person name="Bougher N.L."/>
            <person name="Buchanan P."/>
            <person name="Buyck B."/>
            <person name="Bense V."/>
            <person name="Catcheside P."/>
            <person name="Chovatia M."/>
            <person name="Cooper J."/>
            <person name="Damon W."/>
            <person name="Desjardin D."/>
            <person name="Finy P."/>
            <person name="Geml J."/>
            <person name="Haridas S."/>
            <person name="Hughes K."/>
            <person name="Justo A."/>
            <person name="Karasinski D."/>
            <person name="Kautmanova I."/>
            <person name="Kiss B."/>
            <person name="Kocsube S."/>
            <person name="Kotiranta H."/>
            <person name="LaButti K.M."/>
            <person name="Lechner B.E."/>
            <person name="Liimatainen K."/>
            <person name="Lipzen A."/>
            <person name="Lukacs Z."/>
            <person name="Mihaltcheva S."/>
            <person name="Morgado L.N."/>
            <person name="Niskanen T."/>
            <person name="Noordeloos M.E."/>
            <person name="Ohm R.A."/>
            <person name="Ortiz-Santana B."/>
            <person name="Ovrebo C."/>
            <person name="Racz N."/>
            <person name="Riley R."/>
            <person name="Savchenko A."/>
            <person name="Shiryaev A."/>
            <person name="Soop K."/>
            <person name="Spirin V."/>
            <person name="Szebenyi C."/>
            <person name="Tomsovsky M."/>
            <person name="Tulloss R.E."/>
            <person name="Uehling J."/>
            <person name="Grigoriev I.V."/>
            <person name="Vagvolgyi C."/>
            <person name="Papp T."/>
            <person name="Martin F.M."/>
            <person name="Miettinen O."/>
            <person name="Hibbett D.S."/>
            <person name="Nagy L.G."/>
        </authorList>
    </citation>
    <scope>NUCLEOTIDE SEQUENCE [LARGE SCALE GENOMIC DNA]</scope>
    <source>
        <strain evidence="1 2">NL-1719</strain>
    </source>
</reference>